<dbReference type="GeneID" id="101996909"/>
<organism evidence="1 2">
    <name type="scientific">Microtus ochrogaster</name>
    <name type="common">Prairie vole</name>
    <dbReference type="NCBI Taxonomy" id="79684"/>
    <lineage>
        <taxon>Eukaryota</taxon>
        <taxon>Metazoa</taxon>
        <taxon>Chordata</taxon>
        <taxon>Craniata</taxon>
        <taxon>Vertebrata</taxon>
        <taxon>Euteleostomi</taxon>
        <taxon>Mammalia</taxon>
        <taxon>Eutheria</taxon>
        <taxon>Euarchontoglires</taxon>
        <taxon>Glires</taxon>
        <taxon>Rodentia</taxon>
        <taxon>Myomorpha</taxon>
        <taxon>Muroidea</taxon>
        <taxon>Cricetidae</taxon>
        <taxon>Arvicolinae</taxon>
        <taxon>Microtus</taxon>
    </lineage>
</organism>
<dbReference type="NCBIfam" id="TIGR01926">
    <property type="entry name" value="peroxid_rel"/>
    <property type="match status" value="1"/>
</dbReference>
<evidence type="ECO:0000313" key="1">
    <source>
        <dbReference type="Proteomes" id="UP000694915"/>
    </source>
</evidence>
<keyword evidence="1" id="KW-1185">Reference proteome</keyword>
<dbReference type="InterPro" id="IPR010195">
    <property type="entry name" value="Uncharacterised_peroxidase-rel"/>
</dbReference>
<dbReference type="Proteomes" id="UP000694915">
    <property type="component" value="Linkage group LG5"/>
</dbReference>
<proteinExistence type="predicted"/>
<dbReference type="Gene3D" id="1.20.1290.10">
    <property type="entry name" value="AhpD-like"/>
    <property type="match status" value="1"/>
</dbReference>
<dbReference type="InterPro" id="IPR029032">
    <property type="entry name" value="AhpD-like"/>
</dbReference>
<dbReference type="PANTHER" id="PTHR35446">
    <property type="entry name" value="SI:CH211-175M2.5"/>
    <property type="match status" value="1"/>
</dbReference>
<evidence type="ECO:0000313" key="2">
    <source>
        <dbReference type="RefSeq" id="XP_005362437.1"/>
    </source>
</evidence>
<protein>
    <submittedName>
        <fullName evidence="2">Uncharacterized protein LOC101996909</fullName>
    </submittedName>
</protein>
<gene>
    <name evidence="2" type="primary">LOC101996909</name>
</gene>
<dbReference type="SUPFAM" id="SSF69118">
    <property type="entry name" value="AhpD-like"/>
    <property type="match status" value="1"/>
</dbReference>
<dbReference type="RefSeq" id="XP_005362437.1">
    <property type="nucleotide sequence ID" value="XM_005362380.3"/>
</dbReference>
<sequence>MPRRPRAGNPGQVCTAMSVLRLLGVLRQPSLLHLLTSKVGKKFPVMTLNSYPFKDEKEENSKPIGRYPIPYKKDLPFDIVELMEEMERKTGFLPNVFKVLSYRPLEFRAFFAYYNAIYNKETGRLSKADKELIIVVTSLGDKCLYSVVVHSAMYRVYSKNPGLSDQVCINWRKSDLPAREKAMIEFALAVSQADDITDDHFKKLEMHGFSREDAWDIATITAFYAMANRLVHFIDIIPNKGYYSLGRDKDANQTENELTAPKG</sequence>
<dbReference type="PANTHER" id="PTHR35446:SF2">
    <property type="entry name" value="CARBOXYMUCONOLACTONE DECARBOXYLASE-LIKE DOMAIN-CONTAINING PROTEIN"/>
    <property type="match status" value="1"/>
</dbReference>
<name>A0ABM0LAW0_MICOH</name>
<reference evidence="2" key="1">
    <citation type="submission" date="2025-08" db="UniProtKB">
        <authorList>
            <consortium name="RefSeq"/>
        </authorList>
    </citation>
    <scope>IDENTIFICATION</scope>
</reference>
<accession>A0ABM0LAW0</accession>
<dbReference type="Gene3D" id="1.20.5.810">
    <property type="entry name" value="AhpD-like"/>
    <property type="match status" value="1"/>
</dbReference>